<proteinExistence type="predicted"/>
<sequence length="82" mass="8993">MAMHIEMDVFHPANFIPVKSIAAWNLTKMDSFDLIPLKPYDLQTQILGEMTGRCEKAAGGGGGGGKRFYPNISRYTTEAQSA</sequence>
<name>A0AAN7LNE2_TRANT</name>
<comment type="caution">
    <text evidence="1">The sequence shown here is derived from an EMBL/GenBank/DDBJ whole genome shotgun (WGS) entry which is preliminary data.</text>
</comment>
<gene>
    <name evidence="1" type="ORF">SAY86_019578</name>
</gene>
<dbReference type="Proteomes" id="UP001346149">
    <property type="component" value="Unassembled WGS sequence"/>
</dbReference>
<reference evidence="1 2" key="1">
    <citation type="journal article" date="2023" name="Hortic Res">
        <title>Pangenome of water caltrop reveals structural variations and asymmetric subgenome divergence after allopolyploidization.</title>
        <authorList>
            <person name="Zhang X."/>
            <person name="Chen Y."/>
            <person name="Wang L."/>
            <person name="Yuan Y."/>
            <person name="Fang M."/>
            <person name="Shi L."/>
            <person name="Lu R."/>
            <person name="Comes H.P."/>
            <person name="Ma Y."/>
            <person name="Chen Y."/>
            <person name="Huang G."/>
            <person name="Zhou Y."/>
            <person name="Zheng Z."/>
            <person name="Qiu Y."/>
        </authorList>
    </citation>
    <scope>NUCLEOTIDE SEQUENCE [LARGE SCALE GENOMIC DNA]</scope>
    <source>
        <strain evidence="1">F231</strain>
    </source>
</reference>
<keyword evidence="2" id="KW-1185">Reference proteome</keyword>
<organism evidence="1 2">
    <name type="scientific">Trapa natans</name>
    <name type="common">Water chestnut</name>
    <dbReference type="NCBI Taxonomy" id="22666"/>
    <lineage>
        <taxon>Eukaryota</taxon>
        <taxon>Viridiplantae</taxon>
        <taxon>Streptophyta</taxon>
        <taxon>Embryophyta</taxon>
        <taxon>Tracheophyta</taxon>
        <taxon>Spermatophyta</taxon>
        <taxon>Magnoliopsida</taxon>
        <taxon>eudicotyledons</taxon>
        <taxon>Gunneridae</taxon>
        <taxon>Pentapetalae</taxon>
        <taxon>rosids</taxon>
        <taxon>malvids</taxon>
        <taxon>Myrtales</taxon>
        <taxon>Lythraceae</taxon>
        <taxon>Trapa</taxon>
    </lineage>
</organism>
<evidence type="ECO:0000313" key="2">
    <source>
        <dbReference type="Proteomes" id="UP001346149"/>
    </source>
</evidence>
<accession>A0AAN7LNE2</accession>
<dbReference type="AlphaFoldDB" id="A0AAN7LNE2"/>
<evidence type="ECO:0000313" key="1">
    <source>
        <dbReference type="EMBL" id="KAK4788259.1"/>
    </source>
</evidence>
<dbReference type="EMBL" id="JAXQNO010000011">
    <property type="protein sequence ID" value="KAK4788259.1"/>
    <property type="molecule type" value="Genomic_DNA"/>
</dbReference>
<protein>
    <submittedName>
        <fullName evidence="1">Uncharacterized protein</fullName>
    </submittedName>
</protein>